<keyword evidence="2" id="KW-0732">Signal</keyword>
<evidence type="ECO:0000256" key="2">
    <source>
        <dbReference type="SAM" id="SignalP"/>
    </source>
</evidence>
<name>A0A1G9HR43_9ACTN</name>
<evidence type="ECO:0000313" key="5">
    <source>
        <dbReference type="Proteomes" id="UP000199475"/>
    </source>
</evidence>
<dbReference type="Gene3D" id="3.10.450.40">
    <property type="match status" value="1"/>
</dbReference>
<feature type="region of interest" description="Disordered" evidence="1">
    <location>
        <begin position="142"/>
        <end position="165"/>
    </location>
</feature>
<reference evidence="4 5" key="1">
    <citation type="submission" date="2016-10" db="EMBL/GenBank/DDBJ databases">
        <authorList>
            <person name="de Groot N.N."/>
        </authorList>
    </citation>
    <scope>NUCLEOTIDE SEQUENCE [LARGE SCALE GENOMIC DNA]</scope>
    <source>
        <strain evidence="4 5">CGMCC 1.9159</strain>
    </source>
</reference>
<proteinExistence type="predicted"/>
<dbReference type="STRING" id="686624.SAMN04488242_0455"/>
<dbReference type="Pfam" id="PF03413">
    <property type="entry name" value="PepSY"/>
    <property type="match status" value="1"/>
</dbReference>
<keyword evidence="5" id="KW-1185">Reference proteome</keyword>
<dbReference type="Proteomes" id="UP000199475">
    <property type="component" value="Unassembled WGS sequence"/>
</dbReference>
<evidence type="ECO:0000256" key="1">
    <source>
        <dbReference type="SAM" id="MobiDB-lite"/>
    </source>
</evidence>
<feature type="region of interest" description="Disordered" evidence="1">
    <location>
        <begin position="27"/>
        <end position="79"/>
    </location>
</feature>
<organism evidence="4 5">
    <name type="scientific">Tessaracoccus oleiagri</name>
    <dbReference type="NCBI Taxonomy" id="686624"/>
    <lineage>
        <taxon>Bacteria</taxon>
        <taxon>Bacillati</taxon>
        <taxon>Actinomycetota</taxon>
        <taxon>Actinomycetes</taxon>
        <taxon>Propionibacteriales</taxon>
        <taxon>Propionibacteriaceae</taxon>
        <taxon>Tessaracoccus</taxon>
    </lineage>
</organism>
<feature type="signal peptide" evidence="2">
    <location>
        <begin position="1"/>
        <end position="26"/>
    </location>
</feature>
<dbReference type="InterPro" id="IPR025711">
    <property type="entry name" value="PepSY"/>
</dbReference>
<accession>A0A1G9HR43</accession>
<gene>
    <name evidence="4" type="ORF">SAMN04488242_0455</name>
</gene>
<dbReference type="AlphaFoldDB" id="A0A1G9HR43"/>
<feature type="compositionally biased region" description="Acidic residues" evidence="1">
    <location>
        <begin position="149"/>
        <end position="161"/>
    </location>
</feature>
<dbReference type="EMBL" id="FNGP01000001">
    <property type="protein sequence ID" value="SDL15023.1"/>
    <property type="molecule type" value="Genomic_DNA"/>
</dbReference>
<dbReference type="PROSITE" id="PS51257">
    <property type="entry name" value="PROKAR_LIPOPROTEIN"/>
    <property type="match status" value="1"/>
</dbReference>
<feature type="chain" id="PRO_5039726906" evidence="2">
    <location>
        <begin position="27"/>
        <end position="226"/>
    </location>
</feature>
<evidence type="ECO:0000259" key="3">
    <source>
        <dbReference type="Pfam" id="PF03413"/>
    </source>
</evidence>
<feature type="domain" description="PepSY" evidence="3">
    <location>
        <begin position="168"/>
        <end position="222"/>
    </location>
</feature>
<sequence>MDMKRNQKISSLALAVLATAALGACSADDTTEAPEPAVTVAGPSEVVPTESEASASESETTPSATPTSESAAPIESVTPSSDAQLVAGTVEDAAIARELALAHVADAGGAGGVVIGQDLEDRDNRWDVDVLAGDQLYEVKVRTTGESTATDEQESADDDDRDAAAASVTVEQAIDAALAHTAGIIEEIKWEDDDRAGWKVDVVPTGQDDEVELRVDPSTAAVTVEG</sequence>
<protein>
    <submittedName>
        <fullName evidence="4">Peptidase propeptide and YPEB domain-containing protein</fullName>
    </submittedName>
</protein>
<evidence type="ECO:0000313" key="4">
    <source>
        <dbReference type="EMBL" id="SDL15023.1"/>
    </source>
</evidence>
<feature type="compositionally biased region" description="Low complexity" evidence="1">
    <location>
        <begin position="43"/>
        <end position="73"/>
    </location>
</feature>